<reference evidence="2" key="1">
    <citation type="submission" date="2018-06" db="EMBL/GenBank/DDBJ databases">
        <authorList>
            <person name="Zhirakovskaya E."/>
        </authorList>
    </citation>
    <scope>NUCLEOTIDE SEQUENCE [LARGE SCALE GENOMIC DNA]</scope>
</reference>
<organism evidence="1 2">
    <name type="scientific">Microbacterium phage Eden</name>
    <dbReference type="NCBI Taxonomy" id="2250289"/>
    <lineage>
        <taxon>Viruses</taxon>
        <taxon>Duplodnaviria</taxon>
        <taxon>Heunggongvirae</taxon>
        <taxon>Uroviricota</taxon>
        <taxon>Caudoviricetes</taxon>
        <taxon>Edenvirus</taxon>
        <taxon>Edenvirus eden</taxon>
    </lineage>
</organism>
<dbReference type="EMBL" id="MH509447">
    <property type="protein sequence ID" value="AXH47311.1"/>
    <property type="molecule type" value="Genomic_DNA"/>
</dbReference>
<evidence type="ECO:0000313" key="2">
    <source>
        <dbReference type="Proteomes" id="UP000260367"/>
    </source>
</evidence>
<dbReference type="Proteomes" id="UP000260367">
    <property type="component" value="Segment"/>
</dbReference>
<gene>
    <name evidence="1" type="primary">16</name>
    <name evidence="1" type="ORF">SEA_EDEN_16</name>
</gene>
<name>A0A345KWA9_9CAUD</name>
<evidence type="ECO:0000313" key="1">
    <source>
        <dbReference type="EMBL" id="AXH47311.1"/>
    </source>
</evidence>
<dbReference type="RefSeq" id="YP_009806795.1">
    <property type="nucleotide sequence ID" value="NC_048017.1"/>
</dbReference>
<dbReference type="KEGG" id="vg:54997665"/>
<dbReference type="GeneID" id="54997665"/>
<sequence>MIDSTIRLVGANGLTVTLLDSADQLMREPGGAGWGMVPVVNAWFEGAGDGAQLRGTRRTQRELVIPISAFGMNRGQVETQLRRLANTIHDPFQVFMDFADGRSYWIKVVYDSGASGVYESAPEKRARMPIVLKSVGDPYWVSVQSQSFTVAPALGDPFLPELAELHVSSSVAQGSVTVNNIGDVFSRPRWTIKGPGTGLELMLNGRGLTLPAYTLTASTTVTIAFVDGGWIIEDQAGTNLYPELGPAPWFPEFPPGTSLVTVELADATSATSIQAVYPERREVMY</sequence>
<keyword evidence="2" id="KW-1185">Reference proteome</keyword>
<accession>A0A345KWA9</accession>
<proteinExistence type="predicted"/>
<protein>
    <submittedName>
        <fullName evidence="1">Minor tail protein</fullName>
    </submittedName>
</protein>